<dbReference type="SMART" id="SM00487">
    <property type="entry name" value="DEXDc"/>
    <property type="match status" value="1"/>
</dbReference>
<dbReference type="PANTHER" id="PTHR45626">
    <property type="entry name" value="TRANSCRIPTION TERMINATION FACTOR 2-RELATED"/>
    <property type="match status" value="1"/>
</dbReference>
<proteinExistence type="inferred from homology"/>
<dbReference type="CDD" id="cd18793">
    <property type="entry name" value="SF2_C_SNF"/>
    <property type="match status" value="1"/>
</dbReference>
<dbReference type="InterPro" id="IPR014001">
    <property type="entry name" value="Helicase_ATP-bd"/>
</dbReference>
<dbReference type="InterPro" id="IPR038718">
    <property type="entry name" value="SNF2-like_sf"/>
</dbReference>
<keyword evidence="2" id="KW-0479">Metal-binding</keyword>
<evidence type="ECO:0000256" key="6">
    <source>
        <dbReference type="ARBA" id="ARBA00022806"/>
    </source>
</evidence>
<dbReference type="InterPro" id="IPR001650">
    <property type="entry name" value="Helicase_C-like"/>
</dbReference>
<dbReference type="InterPro" id="IPR000330">
    <property type="entry name" value="SNF2_N"/>
</dbReference>
<evidence type="ECO:0000256" key="3">
    <source>
        <dbReference type="ARBA" id="ARBA00022741"/>
    </source>
</evidence>
<dbReference type="PANTHER" id="PTHR45626:SF16">
    <property type="entry name" value="ATP-DEPENDENT HELICASE ULS1"/>
    <property type="match status" value="1"/>
</dbReference>
<dbReference type="OrthoDB" id="423559at2759"/>
<dbReference type="InParanoid" id="A0A1Y2C1Y7"/>
<sequence length="1125" mass="125253">MDATSLCLKALEKPTGAQAPQGFLPEFQRHLNLFPHDTEWLLQLEPGSYGVVTCMEESCYQDFPLQADPLKRDGGASVGFGSLSAFHVHINTNAAHQQARDARVARTASMQKNTPAKRNTPAAAAAAAIMERNASVDRQQPGSVDKKSKFDKYGRLVAANGTPPDDLPAPQKRAKLDPEPNVFADRANAIAGPAPRDDPIPAKKDDADFDRRIKDYEAQLAQLRTARPPWPPEHFVALDAVQRNIDIVKAEKVEAQRIRFGGAPRPQVGAAGPLPQANGYPPYNYGAAAQDRVAQQQAALLQAGFGGAGNADDSDSDHEDPIGRYGANARLANDEDLHDLLRAAAEGESFEGNGTVDEAAAKLGLKKQTDFIDGMKIPLMAHQLMGVAWMYEQENSKNYGGILGDEMGLGKTIQTIATMCKNMSNDPAEKTNLIIAPVALLEQWKDEIEDKCEKNQFKILVYHGEGKKNVTKIKHLQKYDVVLTSYHTLAMEWPDEETAVKKAKKQAKKQGDDVDEDDFIQLKSQGILLGMGWYRVILDEAQNIRNRSTKISRAVAQLDSLFRWCLTGTPVTNSLSDIFPLLRFLQIKPFYDWPSYREQVVFHEKKNPAVAGRKAQAILRGCMMRRKKDTQLDGKELVTLPQKTIELRELEFSQEERDIYSFIEGRSQAVFNKYLKAGTVLKNYAHVLVMLLRLRQVCFHPCLIAEGYEALAADNKKEHENAAELQRAVDVLKQKAVDKIREQRLELAVERCKVEKEGNDAQFDGDDCPICMTPVSEDEKGGIVTGCQHVFCRTCIDEVLAKDQVEDHDDDPKAIKYKADQRPCPSCRQPISKTLTFSLSAFEPTDDELSEATGIPMDVDEDIDDDGDLKNFIAKDDEMDEDDEDDKPSSSKKVKQPNRRIIQDSDDESEAEEEKPSKQDKGKGKEKAGPVELPSWMEKQEPSTKMKWALAEVQRLDAEFPDDKIIIISSFTTALDLMADMLYEADFKVTRYQGDMTRKERDDSVRVLKKSKKCKIMLMSLKCGGVGLNLTRANRVISLDLAWSNAVESQAFDRTHRIGQLKEVQIDRLTISNTVEQRIGEMQTRKQGLADAAFGEGGGAKIGKLSVAELAGLFGITINARNDNQ</sequence>
<dbReference type="InterPro" id="IPR001841">
    <property type="entry name" value="Znf_RING"/>
</dbReference>
<feature type="domain" description="Helicase ATP-binding" evidence="13">
    <location>
        <begin position="392"/>
        <end position="588"/>
    </location>
</feature>
<dbReference type="Gene3D" id="3.40.50.10810">
    <property type="entry name" value="Tandem AAA-ATPase domain"/>
    <property type="match status" value="1"/>
</dbReference>
<dbReference type="SMART" id="SM00490">
    <property type="entry name" value="HELICc"/>
    <property type="match status" value="1"/>
</dbReference>
<dbReference type="GO" id="GO:0005634">
    <property type="term" value="C:nucleus"/>
    <property type="evidence" value="ECO:0007669"/>
    <property type="project" value="TreeGrafter"/>
</dbReference>
<comment type="caution">
    <text evidence="15">The sequence shown here is derived from an EMBL/GenBank/DDBJ whole genome shotgun (WGS) entry which is preliminary data.</text>
</comment>
<dbReference type="SMART" id="SM00184">
    <property type="entry name" value="RING"/>
    <property type="match status" value="1"/>
</dbReference>
<dbReference type="GO" id="GO:0000724">
    <property type="term" value="P:double-strand break repair via homologous recombination"/>
    <property type="evidence" value="ECO:0007669"/>
    <property type="project" value="TreeGrafter"/>
</dbReference>
<dbReference type="PROSITE" id="PS51192">
    <property type="entry name" value="HELICASE_ATP_BIND_1"/>
    <property type="match status" value="1"/>
</dbReference>
<evidence type="ECO:0000313" key="16">
    <source>
        <dbReference type="Proteomes" id="UP000193467"/>
    </source>
</evidence>
<feature type="domain" description="Helicase C-terminal" evidence="14">
    <location>
        <begin position="952"/>
        <end position="1093"/>
    </location>
</feature>
<dbReference type="CDD" id="cd18008">
    <property type="entry name" value="DEXDc_SHPRH-like"/>
    <property type="match status" value="1"/>
</dbReference>
<dbReference type="InterPro" id="IPR017907">
    <property type="entry name" value="Znf_RING_CS"/>
</dbReference>
<evidence type="ECO:0000259" key="14">
    <source>
        <dbReference type="PROSITE" id="PS51194"/>
    </source>
</evidence>
<keyword evidence="16" id="KW-1185">Reference proteome</keyword>
<dbReference type="GO" id="GO:0008270">
    <property type="term" value="F:zinc ion binding"/>
    <property type="evidence" value="ECO:0007669"/>
    <property type="project" value="UniProtKB-KW"/>
</dbReference>
<evidence type="ECO:0000256" key="4">
    <source>
        <dbReference type="ARBA" id="ARBA00022771"/>
    </source>
</evidence>
<evidence type="ECO:0000256" key="11">
    <source>
        <dbReference type="SAM" id="MobiDB-lite"/>
    </source>
</evidence>
<keyword evidence="5" id="KW-0378">Hydrolase</keyword>
<keyword evidence="4 9" id="KW-0863">Zinc-finger</keyword>
<feature type="compositionally biased region" description="Basic and acidic residues" evidence="11">
    <location>
        <begin position="914"/>
        <end position="929"/>
    </location>
</feature>
<dbReference type="Gene3D" id="3.30.40.10">
    <property type="entry name" value="Zinc/RING finger domain, C3HC4 (zinc finger)"/>
    <property type="match status" value="1"/>
</dbReference>
<dbReference type="SUPFAM" id="SSF57850">
    <property type="entry name" value="RING/U-box"/>
    <property type="match status" value="1"/>
</dbReference>
<feature type="compositionally biased region" description="Acidic residues" evidence="11">
    <location>
        <begin position="904"/>
        <end position="913"/>
    </location>
</feature>
<evidence type="ECO:0000256" key="1">
    <source>
        <dbReference type="ARBA" id="ARBA00007025"/>
    </source>
</evidence>
<dbReference type="PROSITE" id="PS00518">
    <property type="entry name" value="ZF_RING_1"/>
    <property type="match status" value="1"/>
</dbReference>
<dbReference type="Proteomes" id="UP000193467">
    <property type="component" value="Unassembled WGS sequence"/>
</dbReference>
<evidence type="ECO:0000256" key="7">
    <source>
        <dbReference type="ARBA" id="ARBA00022833"/>
    </source>
</evidence>
<dbReference type="SUPFAM" id="SSF52540">
    <property type="entry name" value="P-loop containing nucleoside triphosphate hydrolases"/>
    <property type="match status" value="2"/>
</dbReference>
<evidence type="ECO:0000256" key="8">
    <source>
        <dbReference type="ARBA" id="ARBA00022840"/>
    </source>
</evidence>
<feature type="coiled-coil region" evidence="10">
    <location>
        <begin position="708"/>
        <end position="742"/>
    </location>
</feature>
<feature type="region of interest" description="Disordered" evidence="11">
    <location>
        <begin position="305"/>
        <end position="325"/>
    </location>
</feature>
<evidence type="ECO:0000256" key="10">
    <source>
        <dbReference type="SAM" id="Coils"/>
    </source>
</evidence>
<dbReference type="Pfam" id="PF00176">
    <property type="entry name" value="SNF2-rel_dom"/>
    <property type="match status" value="1"/>
</dbReference>
<dbReference type="GO" id="GO:0016787">
    <property type="term" value="F:hydrolase activity"/>
    <property type="evidence" value="ECO:0007669"/>
    <property type="project" value="UniProtKB-KW"/>
</dbReference>
<dbReference type="GO" id="GO:0004386">
    <property type="term" value="F:helicase activity"/>
    <property type="evidence" value="ECO:0007669"/>
    <property type="project" value="UniProtKB-KW"/>
</dbReference>
<feature type="compositionally biased region" description="Acidic residues" evidence="11">
    <location>
        <begin position="858"/>
        <end position="867"/>
    </location>
</feature>
<dbReference type="GO" id="GO:0005737">
    <property type="term" value="C:cytoplasm"/>
    <property type="evidence" value="ECO:0007669"/>
    <property type="project" value="TreeGrafter"/>
</dbReference>
<dbReference type="Pfam" id="PF00271">
    <property type="entry name" value="Helicase_C"/>
    <property type="match status" value="1"/>
</dbReference>
<dbReference type="InterPro" id="IPR049730">
    <property type="entry name" value="SNF2/RAD54-like_C"/>
</dbReference>
<dbReference type="AlphaFoldDB" id="A0A1Y2C1Y7"/>
<evidence type="ECO:0000256" key="5">
    <source>
        <dbReference type="ARBA" id="ARBA00022801"/>
    </source>
</evidence>
<dbReference type="InterPro" id="IPR013083">
    <property type="entry name" value="Znf_RING/FYVE/PHD"/>
</dbReference>
<evidence type="ECO:0000256" key="2">
    <source>
        <dbReference type="ARBA" id="ARBA00022723"/>
    </source>
</evidence>
<dbReference type="PROSITE" id="PS51194">
    <property type="entry name" value="HELICASE_CTER"/>
    <property type="match status" value="1"/>
</dbReference>
<keyword evidence="10" id="KW-0175">Coiled coil</keyword>
<organism evidence="15 16">
    <name type="scientific">Leucosporidium creatinivorum</name>
    <dbReference type="NCBI Taxonomy" id="106004"/>
    <lineage>
        <taxon>Eukaryota</taxon>
        <taxon>Fungi</taxon>
        <taxon>Dikarya</taxon>
        <taxon>Basidiomycota</taxon>
        <taxon>Pucciniomycotina</taxon>
        <taxon>Microbotryomycetes</taxon>
        <taxon>Leucosporidiales</taxon>
        <taxon>Leucosporidium</taxon>
    </lineage>
</organism>
<keyword evidence="7" id="KW-0862">Zinc</keyword>
<protein>
    <submittedName>
        <fullName evidence="15">SNF2 family N-terminal domain-domain-containing protein</fullName>
    </submittedName>
</protein>
<dbReference type="STRING" id="106004.A0A1Y2C1Y7"/>
<dbReference type="Pfam" id="PF14634">
    <property type="entry name" value="zf-RING_5"/>
    <property type="match status" value="1"/>
</dbReference>
<evidence type="ECO:0000256" key="9">
    <source>
        <dbReference type="PROSITE-ProRule" id="PRU00175"/>
    </source>
</evidence>
<evidence type="ECO:0000259" key="12">
    <source>
        <dbReference type="PROSITE" id="PS50089"/>
    </source>
</evidence>
<dbReference type="InterPro" id="IPR050628">
    <property type="entry name" value="SNF2_RAD54_helicase_TF"/>
</dbReference>
<feature type="domain" description="RING-type" evidence="12">
    <location>
        <begin position="768"/>
        <end position="828"/>
    </location>
</feature>
<comment type="similarity">
    <text evidence="1">Belongs to the SNF2/RAD54 helicase family.</text>
</comment>
<dbReference type="EMBL" id="MCGR01000139">
    <property type="protein sequence ID" value="ORY40897.1"/>
    <property type="molecule type" value="Genomic_DNA"/>
</dbReference>
<feature type="compositionally biased region" description="Acidic residues" evidence="11">
    <location>
        <begin position="877"/>
        <end position="886"/>
    </location>
</feature>
<feature type="region of interest" description="Disordered" evidence="11">
    <location>
        <begin position="847"/>
        <end position="942"/>
    </location>
</feature>
<dbReference type="Gene3D" id="3.40.50.300">
    <property type="entry name" value="P-loop containing nucleotide triphosphate hydrolases"/>
    <property type="match status" value="1"/>
</dbReference>
<name>A0A1Y2C1Y7_9BASI</name>
<evidence type="ECO:0000313" key="15">
    <source>
        <dbReference type="EMBL" id="ORY40897.1"/>
    </source>
</evidence>
<keyword evidence="3" id="KW-0547">Nucleotide-binding</keyword>
<reference evidence="15 16" key="1">
    <citation type="submission" date="2016-07" db="EMBL/GenBank/DDBJ databases">
        <title>Pervasive Adenine N6-methylation of Active Genes in Fungi.</title>
        <authorList>
            <consortium name="DOE Joint Genome Institute"/>
            <person name="Mondo S.J."/>
            <person name="Dannebaum R.O."/>
            <person name="Kuo R.C."/>
            <person name="Labutti K."/>
            <person name="Haridas S."/>
            <person name="Kuo A."/>
            <person name="Salamov A."/>
            <person name="Ahrendt S.R."/>
            <person name="Lipzen A."/>
            <person name="Sullivan W."/>
            <person name="Andreopoulos W.B."/>
            <person name="Clum A."/>
            <person name="Lindquist E."/>
            <person name="Daum C."/>
            <person name="Ramamoorthy G.K."/>
            <person name="Gryganskyi A."/>
            <person name="Culley D."/>
            <person name="Magnuson J.K."/>
            <person name="James T.Y."/>
            <person name="O'Malley M.A."/>
            <person name="Stajich J.E."/>
            <person name="Spatafora J.W."/>
            <person name="Visel A."/>
            <person name="Grigoriev I.V."/>
        </authorList>
    </citation>
    <scope>NUCLEOTIDE SEQUENCE [LARGE SCALE GENOMIC DNA]</scope>
    <source>
        <strain evidence="15 16">62-1032</strain>
    </source>
</reference>
<evidence type="ECO:0000259" key="13">
    <source>
        <dbReference type="PROSITE" id="PS51192"/>
    </source>
</evidence>
<dbReference type="GO" id="GO:0005524">
    <property type="term" value="F:ATP binding"/>
    <property type="evidence" value="ECO:0007669"/>
    <property type="project" value="UniProtKB-KW"/>
</dbReference>
<dbReference type="PROSITE" id="PS50089">
    <property type="entry name" value="ZF_RING_2"/>
    <property type="match status" value="1"/>
</dbReference>
<gene>
    <name evidence="15" type="ORF">BCR35DRAFT_311387</name>
</gene>
<dbReference type="InterPro" id="IPR027417">
    <property type="entry name" value="P-loop_NTPase"/>
</dbReference>
<accession>A0A1Y2C1Y7</accession>
<keyword evidence="8" id="KW-0067">ATP-binding</keyword>
<keyword evidence="6" id="KW-0347">Helicase</keyword>
<dbReference type="GO" id="GO:0008094">
    <property type="term" value="F:ATP-dependent activity, acting on DNA"/>
    <property type="evidence" value="ECO:0007669"/>
    <property type="project" value="TreeGrafter"/>
</dbReference>